<dbReference type="Proteomes" id="UP001209540">
    <property type="component" value="Unassembled WGS sequence"/>
</dbReference>
<evidence type="ECO:0000313" key="1">
    <source>
        <dbReference type="EMBL" id="KAI9251361.1"/>
    </source>
</evidence>
<name>A0AAD5P9M1_9FUNG</name>
<comment type="caution">
    <text evidence="1">The sequence shown here is derived from an EMBL/GenBank/DDBJ whole genome shotgun (WGS) entry which is preliminary data.</text>
</comment>
<proteinExistence type="predicted"/>
<dbReference type="EMBL" id="JAIXMP010000030">
    <property type="protein sequence ID" value="KAI9251361.1"/>
    <property type="molecule type" value="Genomic_DNA"/>
</dbReference>
<gene>
    <name evidence="1" type="ORF">BDA99DRAFT_200722</name>
</gene>
<organism evidence="1 2">
    <name type="scientific">Phascolomyces articulosus</name>
    <dbReference type="NCBI Taxonomy" id="60185"/>
    <lineage>
        <taxon>Eukaryota</taxon>
        <taxon>Fungi</taxon>
        <taxon>Fungi incertae sedis</taxon>
        <taxon>Mucoromycota</taxon>
        <taxon>Mucoromycotina</taxon>
        <taxon>Mucoromycetes</taxon>
        <taxon>Mucorales</taxon>
        <taxon>Lichtheimiaceae</taxon>
        <taxon>Phascolomyces</taxon>
    </lineage>
</organism>
<dbReference type="AlphaFoldDB" id="A0AAD5P9M1"/>
<sequence>MLLLFFSFPSLFLYTPSFFFIIQKKKLFINPFFTLKNTHLIYTAYYSHSYFFLPDQTSSFMHIPPPFIIIIFVCKYPSPLPTLKNSFFLSIFFFVLCTKI</sequence>
<keyword evidence="2" id="KW-1185">Reference proteome</keyword>
<protein>
    <submittedName>
        <fullName evidence="1">Uncharacterized protein</fullName>
    </submittedName>
</protein>
<reference evidence="1" key="2">
    <citation type="submission" date="2023-02" db="EMBL/GenBank/DDBJ databases">
        <authorList>
            <consortium name="DOE Joint Genome Institute"/>
            <person name="Mondo S.J."/>
            <person name="Chang Y."/>
            <person name="Wang Y."/>
            <person name="Ahrendt S."/>
            <person name="Andreopoulos W."/>
            <person name="Barry K."/>
            <person name="Beard J."/>
            <person name="Benny G.L."/>
            <person name="Blankenship S."/>
            <person name="Bonito G."/>
            <person name="Cuomo C."/>
            <person name="Desiro A."/>
            <person name="Gervers K.A."/>
            <person name="Hundley H."/>
            <person name="Kuo A."/>
            <person name="LaButti K."/>
            <person name="Lang B.F."/>
            <person name="Lipzen A."/>
            <person name="O'Donnell K."/>
            <person name="Pangilinan J."/>
            <person name="Reynolds N."/>
            <person name="Sandor L."/>
            <person name="Smith M.W."/>
            <person name="Tsang A."/>
            <person name="Grigoriev I.V."/>
            <person name="Stajich J.E."/>
            <person name="Spatafora J.W."/>
        </authorList>
    </citation>
    <scope>NUCLEOTIDE SEQUENCE</scope>
    <source>
        <strain evidence="1">RSA 2281</strain>
    </source>
</reference>
<accession>A0AAD5P9M1</accession>
<evidence type="ECO:0000313" key="2">
    <source>
        <dbReference type="Proteomes" id="UP001209540"/>
    </source>
</evidence>
<reference evidence="1" key="1">
    <citation type="journal article" date="2022" name="IScience">
        <title>Evolution of zygomycete secretomes and the origins of terrestrial fungal ecologies.</title>
        <authorList>
            <person name="Chang Y."/>
            <person name="Wang Y."/>
            <person name="Mondo S."/>
            <person name="Ahrendt S."/>
            <person name="Andreopoulos W."/>
            <person name="Barry K."/>
            <person name="Beard J."/>
            <person name="Benny G.L."/>
            <person name="Blankenship S."/>
            <person name="Bonito G."/>
            <person name="Cuomo C."/>
            <person name="Desiro A."/>
            <person name="Gervers K.A."/>
            <person name="Hundley H."/>
            <person name="Kuo A."/>
            <person name="LaButti K."/>
            <person name="Lang B.F."/>
            <person name="Lipzen A."/>
            <person name="O'Donnell K."/>
            <person name="Pangilinan J."/>
            <person name="Reynolds N."/>
            <person name="Sandor L."/>
            <person name="Smith M.E."/>
            <person name="Tsang A."/>
            <person name="Grigoriev I.V."/>
            <person name="Stajich J.E."/>
            <person name="Spatafora J.W."/>
        </authorList>
    </citation>
    <scope>NUCLEOTIDE SEQUENCE</scope>
    <source>
        <strain evidence="1">RSA 2281</strain>
    </source>
</reference>